<dbReference type="InterPro" id="IPR009562">
    <property type="entry name" value="DUF1178"/>
</dbReference>
<dbReference type="PIRSF" id="PIRSF032131">
    <property type="entry name" value="UCP032131"/>
    <property type="match status" value="1"/>
</dbReference>
<reference evidence="1" key="1">
    <citation type="submission" date="2014-02" db="EMBL/GenBank/DDBJ databases">
        <title>Expanding our view of genomic diversity in Candidatus Accumulibacter clades.</title>
        <authorList>
            <person name="Skennerton C.T."/>
            <person name="Barr J.J."/>
            <person name="Slater F.R."/>
            <person name="Bond P.L."/>
            <person name="Tyson G.W."/>
        </authorList>
    </citation>
    <scope>NUCLEOTIDE SEQUENCE [LARGE SCALE GENOMIC DNA]</scope>
</reference>
<accession>A0A011PLK0</accession>
<keyword evidence="2" id="KW-1185">Reference proteome</keyword>
<protein>
    <recommendedName>
        <fullName evidence="3">DUF1178 family protein</fullName>
    </recommendedName>
</protein>
<comment type="caution">
    <text evidence="1">The sequence shown here is derived from an EMBL/GenBank/DDBJ whole genome shotgun (WGS) entry which is preliminary data.</text>
</comment>
<gene>
    <name evidence="1" type="ORF">AW08_02298</name>
</gene>
<dbReference type="STRING" id="1454001.AW08_02298"/>
<evidence type="ECO:0008006" key="3">
    <source>
        <dbReference type="Google" id="ProtNLM"/>
    </source>
</evidence>
<organism evidence="1 2">
    <name type="scientific">Candidatus Accumulibacter adjunctus</name>
    <dbReference type="NCBI Taxonomy" id="1454001"/>
    <lineage>
        <taxon>Bacteria</taxon>
        <taxon>Pseudomonadati</taxon>
        <taxon>Pseudomonadota</taxon>
        <taxon>Betaproteobacteria</taxon>
        <taxon>Candidatus Accumulibacter</taxon>
    </lineage>
</organism>
<proteinExistence type="predicted"/>
<dbReference type="AlphaFoldDB" id="A0A011PLK0"/>
<dbReference type="EMBL" id="JFAX01000012">
    <property type="protein sequence ID" value="EXI67194.1"/>
    <property type="molecule type" value="Genomic_DNA"/>
</dbReference>
<evidence type="ECO:0000313" key="1">
    <source>
        <dbReference type="EMBL" id="EXI67194.1"/>
    </source>
</evidence>
<dbReference type="PATRIC" id="fig|1454001.3.peg.2300"/>
<name>A0A011PLK0_9PROT</name>
<evidence type="ECO:0000313" key="2">
    <source>
        <dbReference type="Proteomes" id="UP000020218"/>
    </source>
</evidence>
<dbReference type="Proteomes" id="UP000020218">
    <property type="component" value="Unassembled WGS sequence"/>
</dbReference>
<sequence>MIIFDLACQHDHQFEGWFQSREDFDSQLAAGLVSCPHCGSVEIRRVPSTVHLGRSGTQADSPRRPVPLAAPVVDGGAGSLTALRHLTEMLLAQCEDVGDEFAAEARRIHYVEAPERSIRGVATAEEYEELLDEGIEVFRLQRLKAGDLH</sequence>
<dbReference type="Pfam" id="PF06676">
    <property type="entry name" value="DUF1178"/>
    <property type="match status" value="1"/>
</dbReference>